<organism evidence="2 3">
    <name type="scientific">Sphingomonas ginkgonis</name>
    <dbReference type="NCBI Taxonomy" id="2315330"/>
    <lineage>
        <taxon>Bacteria</taxon>
        <taxon>Pseudomonadati</taxon>
        <taxon>Pseudomonadota</taxon>
        <taxon>Alphaproteobacteria</taxon>
        <taxon>Sphingomonadales</taxon>
        <taxon>Sphingomonadaceae</taxon>
        <taxon>Sphingomonas</taxon>
    </lineage>
</organism>
<feature type="domain" description="EthD" evidence="1">
    <location>
        <begin position="10"/>
        <end position="91"/>
    </location>
</feature>
<protein>
    <submittedName>
        <fullName evidence="2">EthD family reductase</fullName>
    </submittedName>
</protein>
<evidence type="ECO:0000313" key="3">
    <source>
        <dbReference type="Proteomes" id="UP000274661"/>
    </source>
</evidence>
<dbReference type="Pfam" id="PF07110">
    <property type="entry name" value="EthD"/>
    <property type="match status" value="1"/>
</dbReference>
<dbReference type="InterPro" id="IPR011008">
    <property type="entry name" value="Dimeric_a/b-barrel"/>
</dbReference>
<dbReference type="PANTHER" id="PTHR40260">
    <property type="entry name" value="BLR8190 PROTEIN"/>
    <property type="match status" value="1"/>
</dbReference>
<proteinExistence type="predicted"/>
<sequence>MVTVSVVYPATERFDHDHYGTVHVPLVGRHWTEHGLNGVTVLKGLPGPDGAPAPYALIALLDFADGESLQAAMAAPGTAEIMADIANFTDAPPTIQVNERVG</sequence>
<comment type="caution">
    <text evidence="2">The sequence shown here is derived from an EMBL/GenBank/DDBJ whole genome shotgun (WGS) entry which is preliminary data.</text>
</comment>
<evidence type="ECO:0000313" key="2">
    <source>
        <dbReference type="EMBL" id="RST30286.1"/>
    </source>
</evidence>
<dbReference type="Proteomes" id="UP000274661">
    <property type="component" value="Unassembled WGS sequence"/>
</dbReference>
<evidence type="ECO:0000259" key="1">
    <source>
        <dbReference type="Pfam" id="PF07110"/>
    </source>
</evidence>
<accession>A0A3S0ELE5</accession>
<dbReference type="GO" id="GO:0016491">
    <property type="term" value="F:oxidoreductase activity"/>
    <property type="evidence" value="ECO:0007669"/>
    <property type="project" value="InterPro"/>
</dbReference>
<dbReference type="AlphaFoldDB" id="A0A3S0ELE5"/>
<dbReference type="Gene3D" id="3.30.70.100">
    <property type="match status" value="1"/>
</dbReference>
<gene>
    <name evidence="2" type="ORF">HMF7854_05210</name>
</gene>
<dbReference type="SUPFAM" id="SSF54909">
    <property type="entry name" value="Dimeric alpha+beta barrel"/>
    <property type="match status" value="1"/>
</dbReference>
<dbReference type="OrthoDB" id="5343971at2"/>
<keyword evidence="3" id="KW-1185">Reference proteome</keyword>
<reference evidence="2 3" key="1">
    <citation type="submission" date="2018-12" db="EMBL/GenBank/DDBJ databases">
        <title>Sphingomonas sp. HMF7854 Genome sequencing and assembly.</title>
        <authorList>
            <person name="Cha I."/>
            <person name="Kang H."/>
            <person name="Kim H."/>
            <person name="Kang J."/>
            <person name="Joh K."/>
        </authorList>
    </citation>
    <scope>NUCLEOTIDE SEQUENCE [LARGE SCALE GENOMIC DNA]</scope>
    <source>
        <strain evidence="2 3">HMF7854</strain>
    </source>
</reference>
<dbReference type="EMBL" id="RWJF01000001">
    <property type="protein sequence ID" value="RST30286.1"/>
    <property type="molecule type" value="Genomic_DNA"/>
</dbReference>
<dbReference type="RefSeq" id="WP_126718118.1">
    <property type="nucleotide sequence ID" value="NZ_RWJF01000001.1"/>
</dbReference>
<dbReference type="PANTHER" id="PTHR40260:SF2">
    <property type="entry name" value="BLR8190 PROTEIN"/>
    <property type="match status" value="1"/>
</dbReference>
<name>A0A3S0ELE5_9SPHN</name>
<dbReference type="InterPro" id="IPR009799">
    <property type="entry name" value="EthD_dom"/>
</dbReference>
<dbReference type="NCBIfam" id="TIGR02118">
    <property type="entry name" value="EthD family reductase"/>
    <property type="match status" value="1"/>
</dbReference>